<dbReference type="GO" id="GO:0042578">
    <property type="term" value="F:phosphoric ester hydrolase activity"/>
    <property type="evidence" value="ECO:0007669"/>
    <property type="project" value="UniProtKB-ARBA"/>
</dbReference>
<reference evidence="5" key="2">
    <citation type="submission" date="2020-04" db="EMBL/GenBank/DDBJ databases">
        <authorList>
            <consortium name="NCBI Genome Project"/>
        </authorList>
    </citation>
    <scope>NUCLEOTIDE SEQUENCE</scope>
    <source>
        <strain evidence="5">CBS 342.82</strain>
    </source>
</reference>
<dbReference type="PANTHER" id="PTHR31956:SF1">
    <property type="entry name" value="NON-SPECIFIC PHOSPHOLIPASE C1"/>
    <property type="match status" value="1"/>
</dbReference>
<feature type="signal peptide" evidence="3">
    <location>
        <begin position="1"/>
        <end position="21"/>
    </location>
</feature>
<keyword evidence="4" id="KW-1185">Reference proteome</keyword>
<evidence type="ECO:0000313" key="5">
    <source>
        <dbReference type="RefSeq" id="XP_033458536.1"/>
    </source>
</evidence>
<dbReference type="Gene3D" id="3.40.720.10">
    <property type="entry name" value="Alkaline Phosphatase, subunit A"/>
    <property type="match status" value="2"/>
</dbReference>
<dbReference type="OrthoDB" id="5135119at2759"/>
<dbReference type="Pfam" id="PF04185">
    <property type="entry name" value="Phosphoesterase"/>
    <property type="match status" value="1"/>
</dbReference>
<keyword evidence="1" id="KW-0378">Hydrolase</keyword>
<accession>A0A6J3M0D8</accession>
<dbReference type="GeneID" id="54360068"/>
<dbReference type="InterPro" id="IPR017850">
    <property type="entry name" value="Alkaline_phosphatase_core_sf"/>
</dbReference>
<feature type="region of interest" description="Disordered" evidence="2">
    <location>
        <begin position="467"/>
        <end position="494"/>
    </location>
</feature>
<dbReference type="InterPro" id="IPR007312">
    <property type="entry name" value="Phosphoesterase"/>
</dbReference>
<evidence type="ECO:0000256" key="1">
    <source>
        <dbReference type="ARBA" id="ARBA00022801"/>
    </source>
</evidence>
<proteinExistence type="predicted"/>
<keyword evidence="3" id="KW-0732">Signal</keyword>
<protein>
    <submittedName>
        <fullName evidence="5">Phosphoesterase-domain-containing protein</fullName>
    </submittedName>
</protein>
<evidence type="ECO:0000313" key="4">
    <source>
        <dbReference type="Proteomes" id="UP000504637"/>
    </source>
</evidence>
<dbReference type="Proteomes" id="UP000504637">
    <property type="component" value="Unplaced"/>
</dbReference>
<dbReference type="RefSeq" id="XP_033458536.1">
    <property type="nucleotide sequence ID" value="XM_033602268.1"/>
</dbReference>
<reference evidence="5" key="3">
    <citation type="submission" date="2025-08" db="UniProtKB">
        <authorList>
            <consortium name="RefSeq"/>
        </authorList>
    </citation>
    <scope>IDENTIFICATION</scope>
    <source>
        <strain evidence="5">CBS 342.82</strain>
    </source>
</reference>
<organism evidence="5">
    <name type="scientific">Dissoconium aciculare CBS 342.82</name>
    <dbReference type="NCBI Taxonomy" id="1314786"/>
    <lineage>
        <taxon>Eukaryota</taxon>
        <taxon>Fungi</taxon>
        <taxon>Dikarya</taxon>
        <taxon>Ascomycota</taxon>
        <taxon>Pezizomycotina</taxon>
        <taxon>Dothideomycetes</taxon>
        <taxon>Dothideomycetidae</taxon>
        <taxon>Mycosphaerellales</taxon>
        <taxon>Dissoconiaceae</taxon>
        <taxon>Dissoconium</taxon>
    </lineage>
</organism>
<gene>
    <name evidence="5" type="ORF">K489DRAFT_340615</name>
</gene>
<evidence type="ECO:0000256" key="2">
    <source>
        <dbReference type="SAM" id="MobiDB-lite"/>
    </source>
</evidence>
<dbReference type="AlphaFoldDB" id="A0A6J3M0D8"/>
<name>A0A6J3M0D8_9PEZI</name>
<dbReference type="CDD" id="cd16014">
    <property type="entry name" value="PLC"/>
    <property type="match status" value="1"/>
</dbReference>
<feature type="chain" id="PRO_5026697979" evidence="3">
    <location>
        <begin position="22"/>
        <end position="627"/>
    </location>
</feature>
<sequence>MMASLTKVSLAALALSSAVSAGSLADIDHVVLFMQENRAFDHYFGTMAGVRGFKDPNVKVNGNRPVWYQQVNAKLSTATDYLLPWYLNYLGGSWQQATQCMSAGSNGWSANQGALANGTNDQWAIANTPWSWGHFTRKEIPNHFAIAEGWAVGDMYAESVIASTNPNRVTWMSGTINAPGSAPGLGQGGMYIDNNNSPGCEGTNLNCYPLKWQTTAETYENAGVSWQVYQDTDNFDDNALVHFENFQKAAKGSNLQKKGLAFLGLEQFYKDAAAGVLPAVSIIVGPAELSEHPPYQPKDGGWLQQRIVNAVTSSPKYSKTVLMISYDETGGWGDHVLPFTSPRGTSGEWVKDPYGSSDVPTGPGFRLPFYIISPWTRGGNVFVEPSDHNSQILFVEKWLAAKGKSVKTSAMNAWRRSHMADLTRAFDFANPDFSIPNMPNISYPSTDKPGGQWNGYSVCENTYATRRPPVPYGKQSPNDAPGQTEEGFKKMRGNPTEGRYLTFESNGYALTNGGSGSLTTSAATSSHSSKAQRFVLYASNPDASVLQQFAIASAVDNSTISGTSFVRSGGSSAALYTIRDLGNGAGYTVQASGGSQQYLVADGSGRLSLSSTAPSNGWTVYSVTYNN</sequence>
<evidence type="ECO:0000256" key="3">
    <source>
        <dbReference type="SAM" id="SignalP"/>
    </source>
</evidence>
<reference evidence="5" key="1">
    <citation type="submission" date="2020-01" db="EMBL/GenBank/DDBJ databases">
        <authorList>
            <consortium name="DOE Joint Genome Institute"/>
            <person name="Haridas S."/>
            <person name="Albert R."/>
            <person name="Binder M."/>
            <person name="Bloem J."/>
            <person name="Labutti K."/>
            <person name="Salamov A."/>
            <person name="Andreopoulos B."/>
            <person name="Baker S.E."/>
            <person name="Barry K."/>
            <person name="Bills G."/>
            <person name="Bluhm B.H."/>
            <person name="Cannon C."/>
            <person name="Castanera R."/>
            <person name="Culley D.E."/>
            <person name="Daum C."/>
            <person name="Ezra D."/>
            <person name="Gonzalez J.B."/>
            <person name="Henrissat B."/>
            <person name="Kuo A."/>
            <person name="Liang C."/>
            <person name="Lipzen A."/>
            <person name="Lutzoni F."/>
            <person name="Magnuson J."/>
            <person name="Mondo S."/>
            <person name="Nolan M."/>
            <person name="Ohm R."/>
            <person name="Pangilinan J."/>
            <person name="Park H.-J."/>
            <person name="Ramirez L."/>
            <person name="Alfaro M."/>
            <person name="Sun H."/>
            <person name="Tritt A."/>
            <person name="Yoshinaga Y."/>
            <person name="Zwiers L.-H."/>
            <person name="Turgeon B.G."/>
            <person name="Goodwin S.B."/>
            <person name="Spatafora J.W."/>
            <person name="Crous P.W."/>
            <person name="Grigoriev I.V."/>
        </authorList>
    </citation>
    <scope>NUCLEOTIDE SEQUENCE</scope>
    <source>
        <strain evidence="5">CBS 342.82</strain>
    </source>
</reference>
<dbReference type="PANTHER" id="PTHR31956">
    <property type="entry name" value="NON-SPECIFIC PHOSPHOLIPASE C4-RELATED"/>
    <property type="match status" value="1"/>
</dbReference>